<evidence type="ECO:0000313" key="4">
    <source>
        <dbReference type="Proteomes" id="UP000183461"/>
    </source>
</evidence>
<dbReference type="Proteomes" id="UP000183461">
    <property type="component" value="Unassembled WGS sequence"/>
</dbReference>
<dbReference type="EMBL" id="FPIP01000010">
    <property type="protein sequence ID" value="SFW49442.1"/>
    <property type="molecule type" value="Genomic_DNA"/>
</dbReference>
<reference evidence="3 4" key="1">
    <citation type="submission" date="2016-11" db="EMBL/GenBank/DDBJ databases">
        <authorList>
            <person name="Jaros S."/>
            <person name="Januszkiewicz K."/>
            <person name="Wedrychowicz H."/>
        </authorList>
    </citation>
    <scope>NUCLEOTIDE SEQUENCE [LARGE SCALE GENOMIC DNA]</scope>
    <source>
        <strain evidence="3 4">YL228</strain>
    </source>
</reference>
<feature type="region of interest" description="Disordered" evidence="1">
    <location>
        <begin position="33"/>
        <end position="69"/>
    </location>
</feature>
<accession>A0A1K1PNX3</accession>
<name>A0A1K1PNX3_RUMFL</name>
<sequence length="144" mass="15997">MNASKIVGFAIALIAAILIAMAGKSCARDIADKNESRRQKNTTQAPSYHLITDAPVPQNPTDPPQLIEETTQREYVTVTNMLGEVVETIPVTTPEEADIPTTTLSMLDEYNQQFEERTTSIYEAPYEEIPYVSLNDEGFTIPMD</sequence>
<evidence type="ECO:0000256" key="2">
    <source>
        <dbReference type="SAM" id="SignalP"/>
    </source>
</evidence>
<protein>
    <submittedName>
        <fullName evidence="3">Uncharacterized protein</fullName>
    </submittedName>
</protein>
<keyword evidence="2" id="KW-0732">Signal</keyword>
<dbReference type="RefSeq" id="WP_072301081.1">
    <property type="nucleotide sequence ID" value="NZ_FPIP01000010.1"/>
</dbReference>
<gene>
    <name evidence="3" type="ORF">SAMN02910280_0002</name>
</gene>
<dbReference type="AlphaFoldDB" id="A0A1K1PNX3"/>
<organism evidence="3 4">
    <name type="scientific">Ruminococcus flavefaciens</name>
    <dbReference type="NCBI Taxonomy" id="1265"/>
    <lineage>
        <taxon>Bacteria</taxon>
        <taxon>Bacillati</taxon>
        <taxon>Bacillota</taxon>
        <taxon>Clostridia</taxon>
        <taxon>Eubacteriales</taxon>
        <taxon>Oscillospiraceae</taxon>
        <taxon>Ruminococcus</taxon>
    </lineage>
</organism>
<evidence type="ECO:0000313" key="3">
    <source>
        <dbReference type="EMBL" id="SFW49442.1"/>
    </source>
</evidence>
<proteinExistence type="predicted"/>
<feature type="signal peptide" evidence="2">
    <location>
        <begin position="1"/>
        <end position="27"/>
    </location>
</feature>
<evidence type="ECO:0000256" key="1">
    <source>
        <dbReference type="SAM" id="MobiDB-lite"/>
    </source>
</evidence>
<feature type="chain" id="PRO_5012091744" evidence="2">
    <location>
        <begin position="28"/>
        <end position="144"/>
    </location>
</feature>